<keyword evidence="3" id="KW-0732">Signal</keyword>
<keyword evidence="6" id="KW-1185">Reference proteome</keyword>
<feature type="binding site" evidence="2">
    <location>
        <position position="373"/>
    </location>
    <ligand>
        <name>Zn(2+)</name>
        <dbReference type="ChEBI" id="CHEBI:29105"/>
        <note>catalytic</note>
    </ligand>
</feature>
<dbReference type="AlphaFoldDB" id="A0A6N8J298"/>
<dbReference type="InterPro" id="IPR014782">
    <property type="entry name" value="Peptidase_M1_dom"/>
</dbReference>
<dbReference type="OrthoDB" id="9814383at2"/>
<reference evidence="5 6" key="1">
    <citation type="submission" date="2019-12" db="EMBL/GenBank/DDBJ databases">
        <title>The draft genomic sequence of strain Chitinophaga oryziterrae JCM 16595.</title>
        <authorList>
            <person name="Zhang X."/>
        </authorList>
    </citation>
    <scope>NUCLEOTIDE SEQUENCE [LARGE SCALE GENOMIC DNA]</scope>
    <source>
        <strain evidence="5 6">JCM 16595</strain>
    </source>
</reference>
<sequence>MKKLTVIKCLLVSLLATGWQGTQAQSDRWQQRVKYAMDINMDAATNRFSGKQKLEYINNSPDTLYKVFYHLYWNAFQPGSMMDVRSRELGKTVLYKDKNGNEKHDWDARVTDRISKLQPDQIGYQKILSLKQDGVTQAYNVIGTILEVPLKKPIPPHSTTVFDMEFEAQVPVQIRRSGRNNSEGVDYSMAQWYPKMCEYDYEGWHPTPYIAREFYGVWGDYDVKIAIDKKFVIAATGYLQNPNQIGYGYEMPGTRVVRPKGEKLTWHFNAPNVHDFVWAADPDYKHITQEVDGFRAHFFYIENDITKNTWPEFAKMIPRMYAFIKSHYGPYPYKSYSFIQGGDGGMEYPMATLIMGNGKLEGLYGLAAHEWMHSWYQGMLATNESLYPWMDEGFTTFAENNIIFHTLDSTHTSAQSGAYGGYFALVNSGYEEPMSTHSDHYNTNYGYSLTAYAKGAVFLEQLGYIIGTENRDKGLLRYYRNWRFKHPNPNDFVREMEMQSGLQLDWYKQYLVYTTKHIDYGIDSVYENNGKTIVRLRCVERMPMPIDLLVTAKDGKKVMHYIPLSLMYGSKPAEDSAPRVIHDYWAWTNPTYEVEVDLPVSEIKTLEIDPSLRMADINRSNNKLELSK</sequence>
<dbReference type="GO" id="GO:0008270">
    <property type="term" value="F:zinc ion binding"/>
    <property type="evidence" value="ECO:0007669"/>
    <property type="project" value="InterPro"/>
</dbReference>
<organism evidence="5 6">
    <name type="scientific">Chitinophaga oryziterrae</name>
    <dbReference type="NCBI Taxonomy" id="1031224"/>
    <lineage>
        <taxon>Bacteria</taxon>
        <taxon>Pseudomonadati</taxon>
        <taxon>Bacteroidota</taxon>
        <taxon>Chitinophagia</taxon>
        <taxon>Chitinophagales</taxon>
        <taxon>Chitinophagaceae</taxon>
        <taxon>Chitinophaga</taxon>
    </lineage>
</organism>
<dbReference type="GO" id="GO:0008237">
    <property type="term" value="F:metallopeptidase activity"/>
    <property type="evidence" value="ECO:0007669"/>
    <property type="project" value="InterPro"/>
</dbReference>
<comment type="caution">
    <text evidence="5">The sequence shown here is derived from an EMBL/GenBank/DDBJ whole genome shotgun (WGS) entry which is preliminary data.</text>
</comment>
<dbReference type="SUPFAM" id="SSF55486">
    <property type="entry name" value="Metalloproteases ('zincins'), catalytic domain"/>
    <property type="match status" value="1"/>
</dbReference>
<proteinExistence type="predicted"/>
<dbReference type="Pfam" id="PF01433">
    <property type="entry name" value="Peptidase_M1"/>
    <property type="match status" value="1"/>
</dbReference>
<dbReference type="Gene3D" id="1.10.390.10">
    <property type="entry name" value="Neutral Protease Domain 2"/>
    <property type="match status" value="1"/>
</dbReference>
<evidence type="ECO:0000259" key="4">
    <source>
        <dbReference type="Pfam" id="PF01433"/>
    </source>
</evidence>
<dbReference type="PANTHER" id="PTHR45726">
    <property type="entry name" value="LEUKOTRIENE A-4 HYDROLASE"/>
    <property type="match status" value="1"/>
</dbReference>
<feature type="domain" description="Peptidase M1 membrane alanine aminopeptidase" evidence="4">
    <location>
        <begin position="366"/>
        <end position="506"/>
    </location>
</feature>
<evidence type="ECO:0000313" key="6">
    <source>
        <dbReference type="Proteomes" id="UP000468388"/>
    </source>
</evidence>
<feature type="signal peptide" evidence="3">
    <location>
        <begin position="1"/>
        <end position="24"/>
    </location>
</feature>
<keyword evidence="2" id="KW-0479">Metal-binding</keyword>
<evidence type="ECO:0000256" key="1">
    <source>
        <dbReference type="PIRSR" id="PIRSR634015-1"/>
    </source>
</evidence>
<keyword evidence="2" id="KW-0862">Zinc</keyword>
<evidence type="ECO:0000256" key="3">
    <source>
        <dbReference type="SAM" id="SignalP"/>
    </source>
</evidence>
<dbReference type="InterPro" id="IPR034015">
    <property type="entry name" value="M1_LTA4H"/>
</dbReference>
<comment type="cofactor">
    <cofactor evidence="2">
        <name>Zn(2+)</name>
        <dbReference type="ChEBI" id="CHEBI:29105"/>
    </cofactor>
    <text evidence="2">Binds 1 zinc ion per subunit.</text>
</comment>
<feature type="active site" description="Proton donor" evidence="1">
    <location>
        <position position="452"/>
    </location>
</feature>
<evidence type="ECO:0000313" key="5">
    <source>
        <dbReference type="EMBL" id="MVT39320.1"/>
    </source>
</evidence>
<feature type="binding site" evidence="2">
    <location>
        <position position="392"/>
    </location>
    <ligand>
        <name>Zn(2+)</name>
        <dbReference type="ChEBI" id="CHEBI:29105"/>
        <note>catalytic</note>
    </ligand>
</feature>
<feature type="active site" description="Proton acceptor" evidence="1">
    <location>
        <position position="370"/>
    </location>
</feature>
<name>A0A6N8J298_9BACT</name>
<dbReference type="PANTHER" id="PTHR45726:SF3">
    <property type="entry name" value="LEUKOTRIENE A-4 HYDROLASE"/>
    <property type="match status" value="1"/>
</dbReference>
<protein>
    <submittedName>
        <fullName evidence="5">M1 family peptidase</fullName>
    </submittedName>
</protein>
<dbReference type="EMBL" id="WRXO01000001">
    <property type="protein sequence ID" value="MVT39320.1"/>
    <property type="molecule type" value="Genomic_DNA"/>
</dbReference>
<gene>
    <name evidence="5" type="ORF">GO495_01875</name>
</gene>
<dbReference type="InterPro" id="IPR027268">
    <property type="entry name" value="Peptidase_M4/M1_CTD_sf"/>
</dbReference>
<dbReference type="CDD" id="cd09604">
    <property type="entry name" value="M1_APN_like"/>
    <property type="match status" value="1"/>
</dbReference>
<dbReference type="RefSeq" id="WP_157298006.1">
    <property type="nucleotide sequence ID" value="NZ_BAAAZB010000005.1"/>
</dbReference>
<evidence type="ECO:0000256" key="2">
    <source>
        <dbReference type="PIRSR" id="PIRSR634015-3"/>
    </source>
</evidence>
<accession>A0A6N8J298</accession>
<dbReference type="Proteomes" id="UP000468388">
    <property type="component" value="Unassembled WGS sequence"/>
</dbReference>
<feature type="chain" id="PRO_5027060032" evidence="3">
    <location>
        <begin position="25"/>
        <end position="628"/>
    </location>
</feature>
<feature type="binding site" evidence="2">
    <location>
        <position position="369"/>
    </location>
    <ligand>
        <name>Zn(2+)</name>
        <dbReference type="ChEBI" id="CHEBI:29105"/>
        <note>catalytic</note>
    </ligand>
</feature>